<gene>
    <name evidence="2" type="primary">Necator_chrI.g3493</name>
    <name evidence="2" type="ORF">RB195_007364</name>
</gene>
<name>A0ABR1BWX0_NECAM</name>
<sequence>MENESREGAFQQLKDMISELRQYVGERCIELQEQLSKQDDVIESAVESLEILKKSVRDLTKEVVEQKQTVREEEEDYDTEKRRTHHLPMKPTALNHSGNSWRKTTS</sequence>
<organism evidence="2 3">
    <name type="scientific">Necator americanus</name>
    <name type="common">Human hookworm</name>
    <dbReference type="NCBI Taxonomy" id="51031"/>
    <lineage>
        <taxon>Eukaryota</taxon>
        <taxon>Metazoa</taxon>
        <taxon>Ecdysozoa</taxon>
        <taxon>Nematoda</taxon>
        <taxon>Chromadorea</taxon>
        <taxon>Rhabditida</taxon>
        <taxon>Rhabditina</taxon>
        <taxon>Rhabditomorpha</taxon>
        <taxon>Strongyloidea</taxon>
        <taxon>Ancylostomatidae</taxon>
        <taxon>Bunostominae</taxon>
        <taxon>Necator</taxon>
    </lineage>
</organism>
<evidence type="ECO:0000256" key="1">
    <source>
        <dbReference type="SAM" id="MobiDB-lite"/>
    </source>
</evidence>
<evidence type="ECO:0000313" key="3">
    <source>
        <dbReference type="Proteomes" id="UP001303046"/>
    </source>
</evidence>
<evidence type="ECO:0008006" key="4">
    <source>
        <dbReference type="Google" id="ProtNLM"/>
    </source>
</evidence>
<proteinExistence type="predicted"/>
<dbReference type="Proteomes" id="UP001303046">
    <property type="component" value="Unassembled WGS sequence"/>
</dbReference>
<reference evidence="2 3" key="1">
    <citation type="submission" date="2023-08" db="EMBL/GenBank/DDBJ databases">
        <title>A Necator americanus chromosomal reference genome.</title>
        <authorList>
            <person name="Ilik V."/>
            <person name="Petrzelkova K.J."/>
            <person name="Pardy F."/>
            <person name="Fuh T."/>
            <person name="Niatou-Singa F.S."/>
            <person name="Gouil Q."/>
            <person name="Baker L."/>
            <person name="Ritchie M.E."/>
            <person name="Jex A.R."/>
            <person name="Gazzola D."/>
            <person name="Li H."/>
            <person name="Toshio Fujiwara R."/>
            <person name="Zhan B."/>
            <person name="Aroian R.V."/>
            <person name="Pafco B."/>
            <person name="Schwarz E.M."/>
        </authorList>
    </citation>
    <scope>NUCLEOTIDE SEQUENCE [LARGE SCALE GENOMIC DNA]</scope>
    <source>
        <strain evidence="2 3">Aroian</strain>
        <tissue evidence="2">Whole animal</tissue>
    </source>
</reference>
<feature type="region of interest" description="Disordered" evidence="1">
    <location>
        <begin position="68"/>
        <end position="106"/>
    </location>
</feature>
<comment type="caution">
    <text evidence="2">The sequence shown here is derived from an EMBL/GenBank/DDBJ whole genome shotgun (WGS) entry which is preliminary data.</text>
</comment>
<evidence type="ECO:0000313" key="2">
    <source>
        <dbReference type="EMBL" id="KAK6730852.1"/>
    </source>
</evidence>
<keyword evidence="3" id="KW-1185">Reference proteome</keyword>
<dbReference type="EMBL" id="JAVFWL010000001">
    <property type="protein sequence ID" value="KAK6730852.1"/>
    <property type="molecule type" value="Genomic_DNA"/>
</dbReference>
<feature type="compositionally biased region" description="Polar residues" evidence="1">
    <location>
        <begin position="94"/>
        <end position="106"/>
    </location>
</feature>
<protein>
    <recommendedName>
        <fullName evidence="4">t-SNARE coiled-coil homology domain-containing protein</fullName>
    </recommendedName>
</protein>
<accession>A0ABR1BWX0</accession>